<sequence length="241" mass="27959">MLRSNKKINKALSAFLRDPLWLYLLGISFITFMIADESVEYMLASIFLMFSLIVIFYMYLNRAESLHKKIFMEFSSFGEEYTLLSSVTLENEGSKGYSDYIFISAKGIFNIRALDFQGVIKGFENDDVWSYMKITSLYDMAVKAIKNPIYYHQKTHNIIYDLLAKNNIRYIPIQSIIVIRDEDAEISTNSNIPIIKAKNLKKYISQYSNRQNMFSLLDEIVAIFNNETVFNYNFSGKAVGN</sequence>
<feature type="transmembrane region" description="Helical" evidence="1">
    <location>
        <begin position="20"/>
        <end position="35"/>
    </location>
</feature>
<dbReference type="Proteomes" id="UP000432715">
    <property type="component" value="Unassembled WGS sequence"/>
</dbReference>
<feature type="transmembrane region" description="Helical" evidence="1">
    <location>
        <begin position="41"/>
        <end position="60"/>
    </location>
</feature>
<reference evidence="3 4" key="1">
    <citation type="submission" date="2019-10" db="EMBL/GenBank/DDBJ databases">
        <title>Alkaliphilus serpentinus sp. nov. and Alkaliphilus pronyensis sp. nov., two novel anaerobic alkaliphilic species isolated from the serpentinized-hosted hydrothermal field of the Prony Bay (New Caledonia).</title>
        <authorList>
            <person name="Postec A."/>
        </authorList>
    </citation>
    <scope>NUCLEOTIDE SEQUENCE [LARGE SCALE GENOMIC DNA]</scope>
    <source>
        <strain evidence="3 4">LacV</strain>
    </source>
</reference>
<evidence type="ECO:0000256" key="1">
    <source>
        <dbReference type="SAM" id="Phobius"/>
    </source>
</evidence>
<dbReference type="EMBL" id="WBZC01000026">
    <property type="protein sequence ID" value="KAB3534710.1"/>
    <property type="molecule type" value="Genomic_DNA"/>
</dbReference>
<keyword evidence="1" id="KW-1133">Transmembrane helix</keyword>
<evidence type="ECO:0000313" key="4">
    <source>
        <dbReference type="Proteomes" id="UP000432715"/>
    </source>
</evidence>
<proteinExistence type="predicted"/>
<keyword evidence="1" id="KW-0812">Transmembrane</keyword>
<comment type="caution">
    <text evidence="3">The sequence shown here is derived from an EMBL/GenBank/DDBJ whole genome shotgun (WGS) entry which is preliminary data.</text>
</comment>
<accession>A0A6I0FB51</accession>
<keyword evidence="4" id="KW-1185">Reference proteome</keyword>
<organism evidence="3 4">
    <name type="scientific">Alkaliphilus pronyensis</name>
    <dbReference type="NCBI Taxonomy" id="1482732"/>
    <lineage>
        <taxon>Bacteria</taxon>
        <taxon>Bacillati</taxon>
        <taxon>Bacillota</taxon>
        <taxon>Clostridia</taxon>
        <taxon>Peptostreptococcales</taxon>
        <taxon>Natronincolaceae</taxon>
        <taxon>Alkaliphilus</taxon>
    </lineage>
</organism>
<dbReference type="InterPro" id="IPR011528">
    <property type="entry name" value="NERD"/>
</dbReference>
<dbReference type="Pfam" id="PF08378">
    <property type="entry name" value="NERD"/>
    <property type="match status" value="1"/>
</dbReference>
<dbReference type="OrthoDB" id="1952030at2"/>
<dbReference type="RefSeq" id="WP_151861144.1">
    <property type="nucleotide sequence ID" value="NZ_WBZC01000026.1"/>
</dbReference>
<evidence type="ECO:0000313" key="3">
    <source>
        <dbReference type="EMBL" id="KAB3534710.1"/>
    </source>
</evidence>
<feature type="domain" description="NERD" evidence="2">
    <location>
        <begin position="78"/>
        <end position="179"/>
    </location>
</feature>
<gene>
    <name evidence="3" type="ORF">F8154_08270</name>
</gene>
<evidence type="ECO:0000259" key="2">
    <source>
        <dbReference type="Pfam" id="PF08378"/>
    </source>
</evidence>
<name>A0A6I0FB51_9FIRM</name>
<dbReference type="AlphaFoldDB" id="A0A6I0FB51"/>
<protein>
    <recommendedName>
        <fullName evidence="2">NERD domain-containing protein</fullName>
    </recommendedName>
</protein>
<keyword evidence="1" id="KW-0472">Membrane</keyword>